<evidence type="ECO:0000256" key="4">
    <source>
        <dbReference type="ARBA" id="ARBA00022679"/>
    </source>
</evidence>
<comment type="similarity">
    <text evidence="2 7">Belongs to the EPSP synthase family.</text>
</comment>
<keyword evidence="4 7" id="KW-0808">Transferase</keyword>
<dbReference type="Pfam" id="PF00275">
    <property type="entry name" value="EPSP_synthase"/>
    <property type="match status" value="1"/>
</dbReference>
<dbReference type="GO" id="GO:0008652">
    <property type="term" value="P:amino acid biosynthetic process"/>
    <property type="evidence" value="ECO:0007669"/>
    <property type="project" value="UniProtKB-KW"/>
</dbReference>
<feature type="binding site" evidence="7">
    <location>
        <position position="182"/>
    </location>
    <ligand>
        <name>3-phosphoshikimate</name>
        <dbReference type="ChEBI" id="CHEBI:145989"/>
    </ligand>
</feature>
<feature type="binding site" evidence="7">
    <location>
        <position position="181"/>
    </location>
    <ligand>
        <name>3-phosphoshikimate</name>
        <dbReference type="ChEBI" id="CHEBI:145989"/>
    </ligand>
</feature>
<feature type="binding site" evidence="7">
    <location>
        <position position="27"/>
    </location>
    <ligand>
        <name>3-phosphoshikimate</name>
        <dbReference type="ChEBI" id="CHEBI:145989"/>
    </ligand>
</feature>
<dbReference type="GO" id="GO:0005737">
    <property type="term" value="C:cytoplasm"/>
    <property type="evidence" value="ECO:0007669"/>
    <property type="project" value="UniProtKB-SubCell"/>
</dbReference>
<reference evidence="9 10" key="1">
    <citation type="journal article" date="2020" name="ISME J.">
        <title>Parallel Reductive Genome Evolution in Desulfovibrio Ectosymbionts Independently Acquired by Trichonympha Protists in the Termite Gut.</title>
        <authorList>
            <person name="Takeuchi M."/>
            <person name="Kuwahara H."/>
            <person name="Murakami T."/>
            <person name="Takahashi K."/>
            <person name="Kajitani R."/>
            <person name="Toyoda A."/>
            <person name="Itoh T."/>
            <person name="Ohkuma M."/>
            <person name="Hongoh Y."/>
        </authorList>
    </citation>
    <scope>NUCLEOTIDE SEQUENCE [LARGE SCALE GENOMIC DNA]</scope>
    <source>
        <strain evidence="9">ZnDsv-02</strain>
    </source>
</reference>
<dbReference type="HAMAP" id="MF_00210">
    <property type="entry name" value="EPSP_synth"/>
    <property type="match status" value="1"/>
</dbReference>
<comment type="caution">
    <text evidence="7">Lacks conserved residue(s) required for the propagation of feature annotation.</text>
</comment>
<comment type="pathway">
    <text evidence="1 7">Metabolic intermediate biosynthesis; chorismate biosynthesis; chorismate from D-erythrose 4-phosphate and phosphoenolpyruvate: step 6/7.</text>
</comment>
<accession>A0A6L2R648</accession>
<evidence type="ECO:0000256" key="5">
    <source>
        <dbReference type="ARBA" id="ARBA00023141"/>
    </source>
</evidence>
<dbReference type="Proteomes" id="UP000505077">
    <property type="component" value="Unassembled WGS sequence"/>
</dbReference>
<dbReference type="InterPro" id="IPR036968">
    <property type="entry name" value="Enolpyruvate_Tfrase_sf"/>
</dbReference>
<feature type="binding site" evidence="7">
    <location>
        <position position="182"/>
    </location>
    <ligand>
        <name>phosphoenolpyruvate</name>
        <dbReference type="ChEBI" id="CHEBI:58702"/>
    </ligand>
</feature>
<dbReference type="GO" id="GO:0009423">
    <property type="term" value="P:chorismate biosynthetic process"/>
    <property type="evidence" value="ECO:0007669"/>
    <property type="project" value="UniProtKB-UniRule"/>
</dbReference>
<dbReference type="PANTHER" id="PTHR21090">
    <property type="entry name" value="AROM/DEHYDROQUINATE SYNTHASE"/>
    <property type="match status" value="1"/>
</dbReference>
<proteinExistence type="inferred from homology"/>
<gene>
    <name evidence="7 9" type="primary">aroA</name>
    <name evidence="9" type="ORF">ZNDK_0780</name>
</gene>
<evidence type="ECO:0000256" key="1">
    <source>
        <dbReference type="ARBA" id="ARBA00004811"/>
    </source>
</evidence>
<comment type="function">
    <text evidence="7">Catalyzes the transfer of the enolpyruvyl moiety of phosphoenolpyruvate (PEP) to the 5-hydroxyl of shikimate-3-phosphate (S3P) to produce enolpyruvyl shikimate-3-phosphate and inorganic phosphate.</text>
</comment>
<feature type="binding site" evidence="7">
    <location>
        <position position="22"/>
    </location>
    <ligand>
        <name>3-phosphoshikimate</name>
        <dbReference type="ChEBI" id="CHEBI:145989"/>
    </ligand>
</feature>
<feature type="binding site" evidence="7">
    <location>
        <position position="373"/>
    </location>
    <ligand>
        <name>3-phosphoshikimate</name>
        <dbReference type="ChEBI" id="CHEBI:145989"/>
    </ligand>
</feature>
<dbReference type="GO" id="GO:0009073">
    <property type="term" value="P:aromatic amino acid family biosynthetic process"/>
    <property type="evidence" value="ECO:0007669"/>
    <property type="project" value="UniProtKB-KW"/>
</dbReference>
<organism evidence="9 10">
    <name type="scientific">Candidatus Desulfovibrio kirbyi</name>
    <dbReference type="NCBI Taxonomy" id="2696086"/>
    <lineage>
        <taxon>Bacteria</taxon>
        <taxon>Pseudomonadati</taxon>
        <taxon>Thermodesulfobacteriota</taxon>
        <taxon>Desulfovibrionia</taxon>
        <taxon>Desulfovibrionales</taxon>
        <taxon>Desulfovibrionaceae</taxon>
        <taxon>Desulfovibrio</taxon>
    </lineage>
</organism>
<dbReference type="GO" id="GO:0003866">
    <property type="term" value="F:3-phosphoshikimate 1-carboxyvinyltransferase activity"/>
    <property type="evidence" value="ECO:0007669"/>
    <property type="project" value="UniProtKB-UniRule"/>
</dbReference>
<feature type="binding site" evidence="7">
    <location>
        <position position="450"/>
    </location>
    <ligand>
        <name>phosphoenolpyruvate</name>
        <dbReference type="ChEBI" id="CHEBI:58702"/>
    </ligand>
</feature>
<comment type="subcellular location">
    <subcellularLocation>
        <location evidence="7">Cytoplasm</location>
    </subcellularLocation>
</comment>
<feature type="binding site" evidence="7">
    <location>
        <position position="22"/>
    </location>
    <ligand>
        <name>phosphoenolpyruvate</name>
        <dbReference type="ChEBI" id="CHEBI:58702"/>
    </ligand>
</feature>
<evidence type="ECO:0000256" key="6">
    <source>
        <dbReference type="ARBA" id="ARBA00044633"/>
    </source>
</evidence>
<dbReference type="EMBL" id="BLLL01000007">
    <property type="protein sequence ID" value="GFH63009.1"/>
    <property type="molecule type" value="Genomic_DNA"/>
</dbReference>
<dbReference type="UniPathway" id="UPA00053">
    <property type="reaction ID" value="UER00089"/>
</dbReference>
<evidence type="ECO:0000313" key="10">
    <source>
        <dbReference type="Proteomes" id="UP000505077"/>
    </source>
</evidence>
<feature type="binding site" evidence="7">
    <location>
        <position position="423"/>
    </location>
    <ligand>
        <name>phosphoenolpyruvate</name>
        <dbReference type="ChEBI" id="CHEBI:58702"/>
    </ligand>
</feature>
<comment type="catalytic activity">
    <reaction evidence="6">
        <text>3-phosphoshikimate + phosphoenolpyruvate = 5-O-(1-carboxyvinyl)-3-phosphoshikimate + phosphate</text>
        <dbReference type="Rhea" id="RHEA:21256"/>
        <dbReference type="ChEBI" id="CHEBI:43474"/>
        <dbReference type="ChEBI" id="CHEBI:57701"/>
        <dbReference type="ChEBI" id="CHEBI:58702"/>
        <dbReference type="ChEBI" id="CHEBI:145989"/>
        <dbReference type="EC" id="2.5.1.19"/>
    </reaction>
    <physiologicalReaction direction="left-to-right" evidence="6">
        <dbReference type="Rhea" id="RHEA:21257"/>
    </physiologicalReaction>
</comment>
<keyword evidence="7" id="KW-0963">Cytoplasm</keyword>
<dbReference type="PIRSF" id="PIRSF000505">
    <property type="entry name" value="EPSPS"/>
    <property type="match status" value="1"/>
</dbReference>
<feature type="binding site" evidence="7">
    <location>
        <position position="104"/>
    </location>
    <ligand>
        <name>phosphoenolpyruvate</name>
        <dbReference type="ChEBI" id="CHEBI:58702"/>
    </ligand>
</feature>
<name>A0A6L2R648_9BACT</name>
<evidence type="ECO:0000256" key="7">
    <source>
        <dbReference type="HAMAP-Rule" id="MF_00210"/>
    </source>
</evidence>
<feature type="domain" description="Enolpyruvate transferase" evidence="8">
    <location>
        <begin position="15"/>
        <end position="458"/>
    </location>
</feature>
<feature type="binding site" evidence="7">
    <location>
        <position position="377"/>
    </location>
    <ligand>
        <name>phosphoenolpyruvate</name>
        <dbReference type="ChEBI" id="CHEBI:58702"/>
    </ligand>
</feature>
<feature type="binding site" evidence="7">
    <location>
        <position position="132"/>
    </location>
    <ligand>
        <name>phosphoenolpyruvate</name>
        <dbReference type="ChEBI" id="CHEBI:58702"/>
    </ligand>
</feature>
<evidence type="ECO:0000256" key="3">
    <source>
        <dbReference type="ARBA" id="ARBA00022605"/>
    </source>
</evidence>
<sequence length="463" mass="50244">MKIQLMTESKNTFITLEAPSSKSLSHRYLIAAALANGVSRIRNTLESRDLECTRTVLCAAGASMRPLPADHGSIGGWEVTGMIFGPRGNAEATQPLSCDVHESGTTCRLLTAVLAAGQGFFRIHGAPRMHERPIGELAAALTQLGARIRFEQKPECPPLVLHARGLDPGLDVVRLRMDISSQYFSGLLLAAPLSAMPLCLELAGGKTVSWPYVGLTLHCLSDFGISFTVQTRRHPKEPWQTLQNKVWQTLTQPACLRITVTPQLYTAGNHTVEGDWSGASYLLAAGAVGRKPVRVQGLRGDSLQGDRALLEILRVMGARFTVAPESVTVYPSQLKGADLNMGNCPDLVPTVAALAAFANGITRIHNVAHLKVKESDRISAPAAELRKCGVQVLEYEDGMHIHGLAPGRPRLPESPLHTYNDHRIAMSLALLGMGAGNMRKRLDDPAVVKKSFPAFWDIWQRLA</sequence>
<protein>
    <recommendedName>
        <fullName evidence="7">3-phosphoshikimate 1-carboxyvinyltransferase</fullName>
        <ecNumber evidence="7">2.5.1.19</ecNumber>
    </recommendedName>
    <alternativeName>
        <fullName evidence="7">5-enolpyruvylshikimate-3-phosphate synthase</fullName>
        <shortName evidence="7">EPSP synthase</shortName>
        <shortName evidence="7">EPSPS</shortName>
    </alternativeName>
</protein>
<keyword evidence="5 7" id="KW-0057">Aromatic amino acid biosynthesis</keyword>
<comment type="caution">
    <text evidence="9">The sequence shown here is derived from an EMBL/GenBank/DDBJ whole genome shotgun (WGS) entry which is preliminary data.</text>
</comment>
<dbReference type="InterPro" id="IPR013792">
    <property type="entry name" value="RNA3'P_cycl/enolpyr_Trfase_a/b"/>
</dbReference>
<dbReference type="EC" id="2.5.1.19" evidence="7"/>
<feature type="binding site" evidence="7">
    <location>
        <position position="23"/>
    </location>
    <ligand>
        <name>3-phosphoshikimate</name>
        <dbReference type="ChEBI" id="CHEBI:145989"/>
    </ligand>
</feature>
<feature type="binding site" evidence="7">
    <location>
        <position position="209"/>
    </location>
    <ligand>
        <name>3-phosphoshikimate</name>
        <dbReference type="ChEBI" id="CHEBI:145989"/>
    </ligand>
</feature>
<dbReference type="InterPro" id="IPR001986">
    <property type="entry name" value="Enolpyruvate_Tfrase_dom"/>
</dbReference>
<evidence type="ECO:0000313" key="9">
    <source>
        <dbReference type="EMBL" id="GFH63009.1"/>
    </source>
</evidence>
<evidence type="ECO:0000259" key="8">
    <source>
        <dbReference type="Pfam" id="PF00275"/>
    </source>
</evidence>
<dbReference type="Gene3D" id="3.65.10.10">
    <property type="entry name" value="Enolpyruvate transferase domain"/>
    <property type="match status" value="2"/>
</dbReference>
<feature type="active site" description="Proton acceptor" evidence="7">
    <location>
        <position position="346"/>
    </location>
</feature>
<dbReference type="PANTHER" id="PTHR21090:SF5">
    <property type="entry name" value="PENTAFUNCTIONAL AROM POLYPEPTIDE"/>
    <property type="match status" value="1"/>
</dbReference>
<dbReference type="AlphaFoldDB" id="A0A6L2R648"/>
<dbReference type="CDD" id="cd01556">
    <property type="entry name" value="EPSP_synthase"/>
    <property type="match status" value="1"/>
</dbReference>
<feature type="binding site" evidence="7">
    <location>
        <position position="346"/>
    </location>
    <ligand>
        <name>3-phosphoshikimate</name>
        <dbReference type="ChEBI" id="CHEBI:145989"/>
    </ligand>
</feature>
<comment type="subunit">
    <text evidence="7">Monomer.</text>
</comment>
<evidence type="ECO:0000256" key="2">
    <source>
        <dbReference type="ARBA" id="ARBA00009948"/>
    </source>
</evidence>
<keyword evidence="3 7" id="KW-0028">Amino-acid biosynthesis</keyword>
<dbReference type="SUPFAM" id="SSF55205">
    <property type="entry name" value="EPT/RTPC-like"/>
    <property type="match status" value="1"/>
</dbReference>
<feature type="binding site" evidence="7">
    <location>
        <position position="180"/>
    </location>
    <ligand>
        <name>3-phosphoshikimate</name>
        <dbReference type="ChEBI" id="CHEBI:145989"/>
    </ligand>
</feature>
<dbReference type="InterPro" id="IPR006264">
    <property type="entry name" value="EPSP_synthase"/>
</dbReference>